<dbReference type="AlphaFoldDB" id="A0A8B8BKF7"/>
<dbReference type="GeneID" id="111111232"/>
<keyword evidence="2" id="KW-1133">Transmembrane helix</keyword>
<feature type="region of interest" description="Disordered" evidence="1">
    <location>
        <begin position="221"/>
        <end position="253"/>
    </location>
</feature>
<keyword evidence="2" id="KW-0812">Transmembrane</keyword>
<evidence type="ECO:0000313" key="4">
    <source>
        <dbReference type="Proteomes" id="UP000694844"/>
    </source>
</evidence>
<gene>
    <name evidence="5" type="primary">LOC111111232</name>
</gene>
<sequence>MKLGILCFQKLILFVLIFHVFECSAKIISISVRHVENFEVQERGEQDVVQLDDSDIMEAWKKELILDELRFEERQKLSTEIKDSHGERKAKDGDIRKHQHHLHHQPNKIEKMIDRQKEEKLRKMPEYRHLGNLESIELPIDSDEGVLGKDKGSVKQEGIKSRHHLSKEEKNILGEIKSVIEAKEEKYIKAHNSRGEDFKTIDEEDSPLDSSVEQRVLDIEDEEQRIEDQLSPPVYPQDKDDTEEGGPQIPRPLHRVKRQIDINALADAHLENSSSTGDEGSVNVMTPDDSKMLEEKAKESQSSLVKYLVATLGSVVLFSFIAFCFIKDPKGCIVAFGTGCPCCIICLPCIRKCQERMSMDRVMRENMNRYLPGVIVHDDGTIDAYKVSPEEVDIVMDIVDIITDM</sequence>
<organism evidence="4 5">
    <name type="scientific">Crassostrea virginica</name>
    <name type="common">Eastern oyster</name>
    <dbReference type="NCBI Taxonomy" id="6565"/>
    <lineage>
        <taxon>Eukaryota</taxon>
        <taxon>Metazoa</taxon>
        <taxon>Spiralia</taxon>
        <taxon>Lophotrochozoa</taxon>
        <taxon>Mollusca</taxon>
        <taxon>Bivalvia</taxon>
        <taxon>Autobranchia</taxon>
        <taxon>Pteriomorphia</taxon>
        <taxon>Ostreida</taxon>
        <taxon>Ostreoidea</taxon>
        <taxon>Ostreidae</taxon>
        <taxon>Crassostrea</taxon>
    </lineage>
</organism>
<keyword evidence="2" id="KW-0472">Membrane</keyword>
<reference evidence="5" key="1">
    <citation type="submission" date="2025-08" db="UniProtKB">
        <authorList>
            <consortium name="RefSeq"/>
        </authorList>
    </citation>
    <scope>IDENTIFICATION</scope>
    <source>
        <tissue evidence="5">Whole sample</tissue>
    </source>
</reference>
<dbReference type="KEGG" id="cvn:111111232"/>
<name>A0A8B8BKF7_CRAVI</name>
<feature type="compositionally biased region" description="Basic residues" evidence="1">
    <location>
        <begin position="97"/>
        <end position="106"/>
    </location>
</feature>
<feature type="chain" id="PRO_5034340550" evidence="3">
    <location>
        <begin position="26"/>
        <end position="405"/>
    </location>
</feature>
<feature type="compositionally biased region" description="Basic and acidic residues" evidence="1">
    <location>
        <begin position="80"/>
        <end position="96"/>
    </location>
</feature>
<evidence type="ECO:0000256" key="3">
    <source>
        <dbReference type="SAM" id="SignalP"/>
    </source>
</evidence>
<dbReference type="RefSeq" id="XP_022303788.1">
    <property type="nucleotide sequence ID" value="XM_022448080.1"/>
</dbReference>
<keyword evidence="4" id="KW-1185">Reference proteome</keyword>
<feature type="signal peptide" evidence="3">
    <location>
        <begin position="1"/>
        <end position="25"/>
    </location>
</feature>
<accession>A0A8B8BKF7</accession>
<proteinExistence type="predicted"/>
<evidence type="ECO:0000256" key="1">
    <source>
        <dbReference type="SAM" id="MobiDB-lite"/>
    </source>
</evidence>
<evidence type="ECO:0000313" key="5">
    <source>
        <dbReference type="RefSeq" id="XP_022303788.1"/>
    </source>
</evidence>
<evidence type="ECO:0000256" key="2">
    <source>
        <dbReference type="SAM" id="Phobius"/>
    </source>
</evidence>
<keyword evidence="3" id="KW-0732">Signal</keyword>
<feature type="region of interest" description="Disordered" evidence="1">
    <location>
        <begin position="80"/>
        <end position="108"/>
    </location>
</feature>
<dbReference type="Proteomes" id="UP000694844">
    <property type="component" value="Chromosome 9"/>
</dbReference>
<feature type="transmembrane region" description="Helical" evidence="2">
    <location>
        <begin position="304"/>
        <end position="326"/>
    </location>
</feature>
<dbReference type="OrthoDB" id="6160486at2759"/>
<protein>
    <submittedName>
        <fullName evidence="5">Uncharacterized protein LOC111111232</fullName>
    </submittedName>
</protein>